<protein>
    <submittedName>
        <fullName evidence="2">VOC family protein</fullName>
    </submittedName>
</protein>
<feature type="domain" description="Glyoxalase/fosfomycin resistance/dioxygenase" evidence="1">
    <location>
        <begin position="4"/>
        <end position="130"/>
    </location>
</feature>
<accession>A0ABP7BGL6</accession>
<dbReference type="RefSeq" id="WP_221859209.1">
    <property type="nucleotide sequence ID" value="NZ_BAAAYV010000009.1"/>
</dbReference>
<reference evidence="3" key="1">
    <citation type="journal article" date="2019" name="Int. J. Syst. Evol. Microbiol.">
        <title>The Global Catalogue of Microorganisms (GCM) 10K type strain sequencing project: providing services to taxonomists for standard genome sequencing and annotation.</title>
        <authorList>
            <consortium name="The Broad Institute Genomics Platform"/>
            <consortium name="The Broad Institute Genome Sequencing Center for Infectious Disease"/>
            <person name="Wu L."/>
            <person name="Ma J."/>
        </authorList>
    </citation>
    <scope>NUCLEOTIDE SEQUENCE [LARGE SCALE GENOMIC DNA]</scope>
    <source>
        <strain evidence="3">JCM 16546</strain>
    </source>
</reference>
<evidence type="ECO:0000313" key="2">
    <source>
        <dbReference type="EMBL" id="GAA3658709.1"/>
    </source>
</evidence>
<dbReference type="CDD" id="cd06588">
    <property type="entry name" value="PhnB_like"/>
    <property type="match status" value="1"/>
</dbReference>
<dbReference type="InterPro" id="IPR028973">
    <property type="entry name" value="PhnB-like"/>
</dbReference>
<sequence length="156" mass="16816">MPVLNPYLAFRGEARAAMEFYHSVFGGELEVETFADGGVDHDPADADLVLHAVLETPDGMVLMASDTPSGAPFAGPGGHAVSISGDEEEDLAEWWEALSDGGTVVLPLTEPDWGGLFGMLTDRFGVRWMISILDEENFEDEEEGFDEDGDDGFADD</sequence>
<evidence type="ECO:0000313" key="3">
    <source>
        <dbReference type="Proteomes" id="UP001410795"/>
    </source>
</evidence>
<dbReference type="SUPFAM" id="SSF54593">
    <property type="entry name" value="Glyoxalase/Bleomycin resistance protein/Dihydroxybiphenyl dioxygenase"/>
    <property type="match status" value="1"/>
</dbReference>
<proteinExistence type="predicted"/>
<dbReference type="Proteomes" id="UP001410795">
    <property type="component" value="Unassembled WGS sequence"/>
</dbReference>
<comment type="caution">
    <text evidence="2">The sequence shown here is derived from an EMBL/GenBank/DDBJ whole genome shotgun (WGS) entry which is preliminary data.</text>
</comment>
<organism evidence="2 3">
    <name type="scientific">Microbacterium marinilacus</name>
    <dbReference type="NCBI Taxonomy" id="415209"/>
    <lineage>
        <taxon>Bacteria</taxon>
        <taxon>Bacillati</taxon>
        <taxon>Actinomycetota</taxon>
        <taxon>Actinomycetes</taxon>
        <taxon>Micrococcales</taxon>
        <taxon>Microbacteriaceae</taxon>
        <taxon>Microbacterium</taxon>
    </lineage>
</organism>
<keyword evidence="3" id="KW-1185">Reference proteome</keyword>
<gene>
    <name evidence="2" type="ORF">GCM10022202_19060</name>
</gene>
<dbReference type="InterPro" id="IPR004360">
    <property type="entry name" value="Glyas_Fos-R_dOase_dom"/>
</dbReference>
<dbReference type="PANTHER" id="PTHR33990">
    <property type="entry name" value="PROTEIN YJDN-RELATED"/>
    <property type="match status" value="1"/>
</dbReference>
<evidence type="ECO:0000259" key="1">
    <source>
        <dbReference type="Pfam" id="PF00903"/>
    </source>
</evidence>
<dbReference type="Pfam" id="PF00903">
    <property type="entry name" value="Glyoxalase"/>
    <property type="match status" value="1"/>
</dbReference>
<dbReference type="InterPro" id="IPR029068">
    <property type="entry name" value="Glyas_Bleomycin-R_OHBP_Dase"/>
</dbReference>
<dbReference type="PANTHER" id="PTHR33990:SF1">
    <property type="entry name" value="PROTEIN YJDN"/>
    <property type="match status" value="1"/>
</dbReference>
<dbReference type="Gene3D" id="3.10.180.10">
    <property type="entry name" value="2,3-Dihydroxybiphenyl 1,2-Dioxygenase, domain 1"/>
    <property type="match status" value="1"/>
</dbReference>
<dbReference type="EMBL" id="BAAAYV010000009">
    <property type="protein sequence ID" value="GAA3658709.1"/>
    <property type="molecule type" value="Genomic_DNA"/>
</dbReference>
<name>A0ABP7BGL6_9MICO</name>